<sequence length="1322" mass="148605">MDRTQNPMQLNPTGAAQQTDEPLDSPAVLEARAARFKKTLQRDTNHTSARVGTPASTTVWPEKPLLKDEDASFEMEEGRQLCLTEEQETDPQRGPIVGTCEDMCPRSERERRERLDDIHFFERVEAGDRSRTSKELAVKRFSRQIDNPPPSDVRTRKALQRTMVHLRRLLLWADMDGADANTRVSRLATVHKFLWDRYRGVRSDLTVQGIRDGFAIQLLEEMVRFHIMAEHELCEAAEAQIDDHEGFNRHLNVEQLNKCLITLNEFYTDAWARSKCRQGYNASWTTGKDVPQECRNEPEFRSYHLLTQLGTHGKYKQNMSQVVRDLSSLPPYCLRTPPIELALCMLSLMGTGNFVGFFQNVGKKEMPYLAACCAFMVSSSVRSKALKVIYNTGCRGEHFPIQRLQELLLFDNFDQAVALCKHHGLVPASCSGEVQSFTMNKDTFIEPSRSFPAFLSSVVREKRAKIPLADVIKNPAWKYLSTSLQHDVTPSTPSRLQPSQAAAGDQKMSAPATRFRSKETASVSPQAMIQTKNKKREQDQIEALTTEPPQKRRRDGVQTPTEVDLAQVPKLTAPFQVQLNNVKMENKFFNEAKNRRVLEEERKVAEKNAQAQARAEWEREMRVKKEREAAERERERVRRVQAAEAAAQKAKAAAYAEAARAAAAAAEERQRKEARRKEKCRKSVLKFRVHQWRKVACRIINAKLAAARHKASVQACSADPSMATGKFQKIFRGHSNTTRFKKEEALTGPESEQPSDFDWSPLQIGHIVVPHLHRKGMCSVQGAATWKVLVSCPIQETLFETGVEKDSKIDRHVCDWLWCKLGGYPHRFEEFQKEFNGLNYSCHIHLSKLLGKADWPMDRKQEAGGLQAFDQKSPINTYLSLPNDEVHPRSVFDTVDFQVTAVDVGSSSCINGMHFGCCGGIFLMSSAAARGGKMSISNDCARMAEMVNLLERTSQHLPILVVLPPGAGGADELRLWRRRMHTAIHVALGLDNLPNTPVNIVALPPGIISSVWSQKLERGVDWLALQMPVPPRWSVVHPYDYVVLELDSVTCGAPEEYVEAVKSSIARLLEEVKSPEVLALEQWGLPPDPEVHFFPDENVEETRHLSLRIVERRRKITSILQKVLAGEVAGTSQNISANFSGTSGQWHYRAVQRDTPSASGFKDAGQDSVQQRVYELLVPLANAPYVLLAQSNASYVNKMTVQKDEFVPQSPAYIKEQYEQSAGIGSLLSIALAKSVEGGARSRTLSGAMPKNLEKHFLGQVGQAHGITTTAAGVSEIYNSVQDHKRKRKSVEQLQSALKSEIQKEREFEDMLVCLAASTPEF</sequence>
<feature type="compositionally biased region" description="Polar residues" evidence="2">
    <location>
        <begin position="486"/>
        <end position="500"/>
    </location>
</feature>
<protein>
    <recommendedName>
        <fullName evidence="3">SAC3/GANP/THP3 conserved domain-containing protein</fullName>
    </recommendedName>
</protein>
<gene>
    <name evidence="4" type="ORF">PSAL00342_LOCUS4547</name>
</gene>
<feature type="compositionally biased region" description="Polar residues" evidence="2">
    <location>
        <begin position="520"/>
        <end position="531"/>
    </location>
</feature>
<reference evidence="4" key="1">
    <citation type="submission" date="2021-01" db="EMBL/GenBank/DDBJ databases">
        <authorList>
            <person name="Corre E."/>
            <person name="Pelletier E."/>
            <person name="Niang G."/>
            <person name="Scheremetjew M."/>
            <person name="Finn R."/>
            <person name="Kale V."/>
            <person name="Holt S."/>
            <person name="Cochrane G."/>
            <person name="Meng A."/>
            <person name="Brown T."/>
            <person name="Cohen L."/>
        </authorList>
    </citation>
    <scope>NUCLEOTIDE SEQUENCE</scope>
    <source>
        <strain evidence="4">CCMP1897</strain>
    </source>
</reference>
<accession>A0A7S3XDA6</accession>
<feature type="region of interest" description="Disordered" evidence="2">
    <location>
        <begin position="1"/>
        <end position="62"/>
    </location>
</feature>
<feature type="region of interest" description="Disordered" evidence="2">
    <location>
        <begin position="486"/>
        <end position="561"/>
    </location>
</feature>
<dbReference type="PANTHER" id="PTHR12436:SF3">
    <property type="entry name" value="GERMINAL-CENTER ASSOCIATED NUCLEAR PROTEIN"/>
    <property type="match status" value="1"/>
</dbReference>
<evidence type="ECO:0000256" key="1">
    <source>
        <dbReference type="SAM" id="Coils"/>
    </source>
</evidence>
<dbReference type="GO" id="GO:0005737">
    <property type="term" value="C:cytoplasm"/>
    <property type="evidence" value="ECO:0007669"/>
    <property type="project" value="TreeGrafter"/>
</dbReference>
<evidence type="ECO:0000259" key="3">
    <source>
        <dbReference type="Pfam" id="PF03399"/>
    </source>
</evidence>
<evidence type="ECO:0000313" key="4">
    <source>
        <dbReference type="EMBL" id="CAE0610712.1"/>
    </source>
</evidence>
<dbReference type="Pfam" id="PF03399">
    <property type="entry name" value="SAC3_GANP"/>
    <property type="match status" value="1"/>
</dbReference>
<dbReference type="GO" id="GO:0070390">
    <property type="term" value="C:transcription export complex 2"/>
    <property type="evidence" value="ECO:0007669"/>
    <property type="project" value="TreeGrafter"/>
</dbReference>
<feature type="coiled-coil region" evidence="1">
    <location>
        <begin position="590"/>
        <end position="675"/>
    </location>
</feature>
<name>A0A7S3XDA6_9CHLO</name>
<dbReference type="Gene3D" id="1.25.40.990">
    <property type="match status" value="1"/>
</dbReference>
<dbReference type="GO" id="GO:0006406">
    <property type="term" value="P:mRNA export from nucleus"/>
    <property type="evidence" value="ECO:0007669"/>
    <property type="project" value="TreeGrafter"/>
</dbReference>
<dbReference type="EMBL" id="HBIS01005027">
    <property type="protein sequence ID" value="CAE0610712.1"/>
    <property type="molecule type" value="Transcribed_RNA"/>
</dbReference>
<dbReference type="InterPro" id="IPR005062">
    <property type="entry name" value="SAC3/GANP/THP3_conserved"/>
</dbReference>
<feature type="compositionally biased region" description="Polar residues" evidence="2">
    <location>
        <begin position="1"/>
        <end position="20"/>
    </location>
</feature>
<feature type="compositionally biased region" description="Polar residues" evidence="2">
    <location>
        <begin position="46"/>
        <end position="59"/>
    </location>
</feature>
<keyword evidence="1" id="KW-0175">Coiled coil</keyword>
<organism evidence="4">
    <name type="scientific">Picocystis salinarum</name>
    <dbReference type="NCBI Taxonomy" id="88271"/>
    <lineage>
        <taxon>Eukaryota</taxon>
        <taxon>Viridiplantae</taxon>
        <taxon>Chlorophyta</taxon>
        <taxon>Picocystophyceae</taxon>
        <taxon>Picocystales</taxon>
        <taxon>Picocystaceae</taxon>
        <taxon>Picocystis</taxon>
    </lineage>
</organism>
<feature type="domain" description="SAC3/GANP/THP3 conserved" evidence="3">
    <location>
        <begin position="103"/>
        <end position="425"/>
    </location>
</feature>
<evidence type="ECO:0000256" key="2">
    <source>
        <dbReference type="SAM" id="MobiDB-lite"/>
    </source>
</evidence>
<dbReference type="PANTHER" id="PTHR12436">
    <property type="entry name" value="80 KDA MCM3-ASSOCIATED PROTEIN"/>
    <property type="match status" value="1"/>
</dbReference>
<proteinExistence type="predicted"/>
<dbReference type="InterPro" id="IPR045107">
    <property type="entry name" value="SAC3/GANP/THP3"/>
</dbReference>